<evidence type="ECO:0000313" key="3">
    <source>
        <dbReference type="Proteomes" id="UP000288168"/>
    </source>
</evidence>
<comment type="caution">
    <text evidence="2">The sequence shown here is derived from an EMBL/GenBank/DDBJ whole genome shotgun (WGS) entry which is preliminary data.</text>
</comment>
<evidence type="ECO:0000259" key="1">
    <source>
        <dbReference type="Pfam" id="PF18566"/>
    </source>
</evidence>
<dbReference type="InterPro" id="IPR041411">
    <property type="entry name" value="Ldi"/>
</dbReference>
<name>A0A428QL99_9HYPO</name>
<dbReference type="EMBL" id="NKCI01000026">
    <property type="protein sequence ID" value="RSL66059.1"/>
    <property type="molecule type" value="Genomic_DNA"/>
</dbReference>
<gene>
    <name evidence="2" type="ORF">CEP54_003867</name>
</gene>
<feature type="domain" description="Linalool dehydratase/isomerase" evidence="1">
    <location>
        <begin position="1"/>
        <end position="148"/>
    </location>
</feature>
<protein>
    <recommendedName>
        <fullName evidence="1">Linalool dehydratase/isomerase domain-containing protein</fullName>
    </recommendedName>
</protein>
<sequence length="234" mass="26536">MIGMRHNDVRDNTHIAPTVLETYQDTWKSKAMFQDDGLLIDWFSPEFTAWAAASMNAWNPELAKVAYDTAYNRVMDMIMPTNKSTVAEASTTLISRAQIPQPMTKPILGYAAQMISELGDEATLDQYLRFIDKAYPPIWEQGGLFYPAIAQRNGRLPPMDAFTGNAAIPYGRLNVFQGQRRMYKNPWTEEHFSTYPFIDNVDLSSGVDFLRGSWDEDLAAMAITMCSYLGKNEM</sequence>
<dbReference type="Proteomes" id="UP000288168">
    <property type="component" value="Unassembled WGS sequence"/>
</dbReference>
<dbReference type="Pfam" id="PF18566">
    <property type="entry name" value="Ldi"/>
    <property type="match status" value="1"/>
</dbReference>
<dbReference type="OrthoDB" id="9979195at2759"/>
<proteinExistence type="predicted"/>
<keyword evidence="3" id="KW-1185">Reference proteome</keyword>
<organism evidence="2 3">
    <name type="scientific">Fusarium duplospermum</name>
    <dbReference type="NCBI Taxonomy" id="1325734"/>
    <lineage>
        <taxon>Eukaryota</taxon>
        <taxon>Fungi</taxon>
        <taxon>Dikarya</taxon>
        <taxon>Ascomycota</taxon>
        <taxon>Pezizomycotina</taxon>
        <taxon>Sordariomycetes</taxon>
        <taxon>Hypocreomycetidae</taxon>
        <taxon>Hypocreales</taxon>
        <taxon>Nectriaceae</taxon>
        <taxon>Fusarium</taxon>
        <taxon>Fusarium solani species complex</taxon>
    </lineage>
</organism>
<dbReference type="AlphaFoldDB" id="A0A428QL99"/>
<accession>A0A428QL99</accession>
<reference evidence="2 3" key="1">
    <citation type="submission" date="2017-06" db="EMBL/GenBank/DDBJ databases">
        <title>Comparative genomic analysis of Ambrosia Fusariam Clade fungi.</title>
        <authorList>
            <person name="Stajich J.E."/>
            <person name="Carrillo J."/>
            <person name="Kijimoto T."/>
            <person name="Eskalen A."/>
            <person name="O'Donnell K."/>
            <person name="Kasson M."/>
        </authorList>
    </citation>
    <scope>NUCLEOTIDE SEQUENCE [LARGE SCALE GENOMIC DNA]</scope>
    <source>
        <strain evidence="2 3">NRRL62584</strain>
    </source>
</reference>
<evidence type="ECO:0000313" key="2">
    <source>
        <dbReference type="EMBL" id="RSL66059.1"/>
    </source>
</evidence>
<dbReference type="STRING" id="1325734.A0A428QL99"/>